<dbReference type="InterPro" id="IPR036872">
    <property type="entry name" value="CH_dom_sf"/>
</dbReference>
<organism evidence="2 3">
    <name type="scientific">Vespula pensylvanica</name>
    <name type="common">Western yellow jacket</name>
    <name type="synonym">Wasp</name>
    <dbReference type="NCBI Taxonomy" id="30213"/>
    <lineage>
        <taxon>Eukaryota</taxon>
        <taxon>Metazoa</taxon>
        <taxon>Ecdysozoa</taxon>
        <taxon>Arthropoda</taxon>
        <taxon>Hexapoda</taxon>
        <taxon>Insecta</taxon>
        <taxon>Pterygota</taxon>
        <taxon>Neoptera</taxon>
        <taxon>Endopterygota</taxon>
        <taxon>Hymenoptera</taxon>
        <taxon>Apocrita</taxon>
        <taxon>Aculeata</taxon>
        <taxon>Vespoidea</taxon>
        <taxon>Vespidae</taxon>
        <taxon>Vespinae</taxon>
        <taxon>Vespula</taxon>
    </lineage>
</organism>
<dbReference type="SUPFAM" id="SSF47576">
    <property type="entry name" value="Calponin-homology domain, CH-domain"/>
    <property type="match status" value="1"/>
</dbReference>
<evidence type="ECO:0000259" key="1">
    <source>
        <dbReference type="PROSITE" id="PS50021"/>
    </source>
</evidence>
<gene>
    <name evidence="2" type="ORF">H0235_004180</name>
</gene>
<proteinExistence type="predicted"/>
<dbReference type="AlphaFoldDB" id="A0A834PED5"/>
<accession>A0A834PED5</accession>
<dbReference type="Pfam" id="PF00307">
    <property type="entry name" value="CH"/>
    <property type="match status" value="1"/>
</dbReference>
<protein>
    <recommendedName>
        <fullName evidence="1">Calponin-homology (CH) domain-containing protein</fullName>
    </recommendedName>
</protein>
<sequence>MACIRAPRSVRSSTDDIKADSTRNIVQIYTDWANYYLERGGSKRRVSDLQADLCDGVLLADLVEAVTNQKVIDVNRKPKSVQQMVSTISSITLRFLSTS</sequence>
<evidence type="ECO:0000313" key="3">
    <source>
        <dbReference type="Proteomes" id="UP000600918"/>
    </source>
</evidence>
<dbReference type="PROSITE" id="PS50021">
    <property type="entry name" value="CH"/>
    <property type="match status" value="1"/>
</dbReference>
<comment type="caution">
    <text evidence="2">The sequence shown here is derived from an EMBL/GenBank/DDBJ whole genome shotgun (WGS) entry which is preliminary data.</text>
</comment>
<feature type="domain" description="Calponin-homology (CH)" evidence="1">
    <location>
        <begin position="23"/>
        <end position="99"/>
    </location>
</feature>
<name>A0A834PED5_VESPE</name>
<dbReference type="InterPro" id="IPR001715">
    <property type="entry name" value="CH_dom"/>
</dbReference>
<dbReference type="Proteomes" id="UP000600918">
    <property type="component" value="Unassembled WGS sequence"/>
</dbReference>
<evidence type="ECO:0000313" key="2">
    <source>
        <dbReference type="EMBL" id="KAF7435989.1"/>
    </source>
</evidence>
<dbReference type="Gene3D" id="1.10.418.10">
    <property type="entry name" value="Calponin-like domain"/>
    <property type="match status" value="1"/>
</dbReference>
<dbReference type="EMBL" id="JACSDY010000002">
    <property type="protein sequence ID" value="KAF7435989.1"/>
    <property type="molecule type" value="Genomic_DNA"/>
</dbReference>
<reference evidence="2" key="1">
    <citation type="journal article" date="2020" name="G3 (Bethesda)">
        <title>High-Quality Assemblies for Three Invasive Social Wasps from the &lt;i&gt;Vespula&lt;/i&gt; Genus.</title>
        <authorList>
            <person name="Harrop T.W.R."/>
            <person name="Guhlin J."/>
            <person name="McLaughlin G.M."/>
            <person name="Permina E."/>
            <person name="Stockwell P."/>
            <person name="Gilligan J."/>
            <person name="Le Lec M.F."/>
            <person name="Gruber M.A.M."/>
            <person name="Quinn O."/>
            <person name="Lovegrove M."/>
            <person name="Duncan E.J."/>
            <person name="Remnant E.J."/>
            <person name="Van Eeckhoven J."/>
            <person name="Graham B."/>
            <person name="Knapp R.A."/>
            <person name="Langford K.W."/>
            <person name="Kronenberg Z."/>
            <person name="Press M.O."/>
            <person name="Eacker S.M."/>
            <person name="Wilson-Rankin E.E."/>
            <person name="Purcell J."/>
            <person name="Lester P.J."/>
            <person name="Dearden P.K."/>
        </authorList>
    </citation>
    <scope>NUCLEOTIDE SEQUENCE</scope>
    <source>
        <strain evidence="2">Volc-1</strain>
    </source>
</reference>
<keyword evidence="3" id="KW-1185">Reference proteome</keyword>